<comment type="similarity">
    <text evidence="1">Belongs to the recoverin family.</text>
</comment>
<dbReference type="Pfam" id="PF13499">
    <property type="entry name" value="EF-hand_7"/>
    <property type="match status" value="2"/>
</dbReference>
<dbReference type="SMART" id="SM00054">
    <property type="entry name" value="EFh"/>
    <property type="match status" value="3"/>
</dbReference>
<dbReference type="InterPro" id="IPR028846">
    <property type="entry name" value="Recoverin"/>
</dbReference>
<keyword evidence="5" id="KW-0106">Calcium</keyword>
<gene>
    <name evidence="9" type="ORF">GSOID_T00021146001</name>
    <name evidence="10" type="ORF">GSOID_T00029802001</name>
</gene>
<keyword evidence="3" id="KW-0479">Metal-binding</keyword>
<dbReference type="PROSITE" id="PS00018">
    <property type="entry name" value="EF_HAND_1"/>
    <property type="match status" value="3"/>
</dbReference>
<dbReference type="EMBL" id="FN654837">
    <property type="protein sequence ID" value="CBY36766.1"/>
    <property type="molecule type" value="Genomic_DNA"/>
</dbReference>
<dbReference type="PANTHER" id="PTHR23055:SF198">
    <property type="entry name" value="NEURONAL CALCIUM SENSOR 1"/>
    <property type="match status" value="1"/>
</dbReference>
<organism evidence="9">
    <name type="scientific">Oikopleura dioica</name>
    <name type="common">Tunicate</name>
    <dbReference type="NCBI Taxonomy" id="34765"/>
    <lineage>
        <taxon>Eukaryota</taxon>
        <taxon>Metazoa</taxon>
        <taxon>Chordata</taxon>
        <taxon>Tunicata</taxon>
        <taxon>Appendicularia</taxon>
        <taxon>Copelata</taxon>
        <taxon>Oikopleuridae</taxon>
        <taxon>Oikopleura</taxon>
    </lineage>
</organism>
<evidence type="ECO:0000313" key="10">
    <source>
        <dbReference type="EMBL" id="CBY36766.1"/>
    </source>
</evidence>
<dbReference type="AlphaFoldDB" id="E4YCH9"/>
<accession>E4YCH9</accession>
<dbReference type="InterPro" id="IPR002048">
    <property type="entry name" value="EF_hand_dom"/>
</dbReference>
<dbReference type="InterPro" id="IPR018247">
    <property type="entry name" value="EF_Hand_1_Ca_BS"/>
</dbReference>
<name>E4YCH9_OIKDI</name>
<evidence type="ECO:0000256" key="5">
    <source>
        <dbReference type="ARBA" id="ARBA00022837"/>
    </source>
</evidence>
<proteinExistence type="inferred from homology"/>
<dbReference type="FunFam" id="1.10.238.10:FF:000009">
    <property type="entry name" value="Visinin-like protein 1"/>
    <property type="match status" value="1"/>
</dbReference>
<evidence type="ECO:0000256" key="7">
    <source>
        <dbReference type="ARBA" id="ARBA00039972"/>
    </source>
</evidence>
<feature type="domain" description="EF-hand" evidence="8">
    <location>
        <begin position="144"/>
        <end position="179"/>
    </location>
</feature>
<dbReference type="PRINTS" id="PR00450">
    <property type="entry name" value="RECOVERIN"/>
</dbReference>
<feature type="domain" description="EF-hand" evidence="8">
    <location>
        <begin position="60"/>
        <end position="95"/>
    </location>
</feature>
<keyword evidence="6" id="KW-0449">Lipoprotein</keyword>
<evidence type="ECO:0000256" key="2">
    <source>
        <dbReference type="ARBA" id="ARBA00022707"/>
    </source>
</evidence>
<evidence type="ECO:0000256" key="1">
    <source>
        <dbReference type="ARBA" id="ARBA00006049"/>
    </source>
</evidence>
<dbReference type="PROSITE" id="PS50222">
    <property type="entry name" value="EF_HAND_2"/>
    <property type="match status" value="3"/>
</dbReference>
<dbReference type="InterPro" id="IPR011992">
    <property type="entry name" value="EF-hand-dom_pair"/>
</dbReference>
<evidence type="ECO:0000259" key="8">
    <source>
        <dbReference type="PROSITE" id="PS50222"/>
    </source>
</evidence>
<dbReference type="PANTHER" id="PTHR23055">
    <property type="entry name" value="CALCIUM BINDING PROTEINS"/>
    <property type="match status" value="1"/>
</dbReference>
<protein>
    <recommendedName>
        <fullName evidence="7">Neuronal calcium sensor 1</fullName>
    </recommendedName>
</protein>
<keyword evidence="2" id="KW-0519">Myristate</keyword>
<feature type="domain" description="EF-hand" evidence="8">
    <location>
        <begin position="96"/>
        <end position="131"/>
    </location>
</feature>
<dbReference type="EMBL" id="FN654404">
    <property type="protein sequence ID" value="CBY33246.1"/>
    <property type="molecule type" value="Genomic_DNA"/>
</dbReference>
<dbReference type="GO" id="GO:0008048">
    <property type="term" value="F:calcium sensitive guanylate cyclase activator activity"/>
    <property type="evidence" value="ECO:0007669"/>
    <property type="project" value="TreeGrafter"/>
</dbReference>
<sequence>MGAKKSKLNPIAIAELSAKTKFGKEELQQWHKGFLKDCPSGKLSADEFGKIYRQFFPQGDPQNFARFVFDVFDENKDGTIEFEEFIMALSVTSRGTLDDKLRWAFRLYDLDGDGSITRSEMLEIVKAIYSMVGSTVELPQEENTPEKRVARIFSLMDKNDDGYLTMSEFMEGSKKDPSIIQALSLYDGYGSKL</sequence>
<keyword evidence="4" id="KW-0677">Repeat</keyword>
<reference evidence="9" key="1">
    <citation type="journal article" date="2010" name="Science">
        <title>Plasticity of animal genome architecture unmasked by rapid evolution of a pelagic tunicate.</title>
        <authorList>
            <person name="Denoeud F."/>
            <person name="Henriet S."/>
            <person name="Mungpakdee S."/>
            <person name="Aury J.M."/>
            <person name="Da Silva C."/>
            <person name="Brinkmann H."/>
            <person name="Mikhaleva J."/>
            <person name="Olsen L.C."/>
            <person name="Jubin C."/>
            <person name="Canestro C."/>
            <person name="Bouquet J.M."/>
            <person name="Danks G."/>
            <person name="Poulain J."/>
            <person name="Campsteijn C."/>
            <person name="Adamski M."/>
            <person name="Cross I."/>
            <person name="Yadetie F."/>
            <person name="Muffato M."/>
            <person name="Louis A."/>
            <person name="Butcher S."/>
            <person name="Tsagkogeorga G."/>
            <person name="Konrad A."/>
            <person name="Singh S."/>
            <person name="Jensen M.F."/>
            <person name="Cong E.H."/>
            <person name="Eikeseth-Otteraa H."/>
            <person name="Noel B."/>
            <person name="Anthouard V."/>
            <person name="Porcel B.M."/>
            <person name="Kachouri-Lafond R."/>
            <person name="Nishino A."/>
            <person name="Ugolini M."/>
            <person name="Chourrout P."/>
            <person name="Nishida H."/>
            <person name="Aasland R."/>
            <person name="Huzurbazar S."/>
            <person name="Westhof E."/>
            <person name="Delsuc F."/>
            <person name="Lehrach H."/>
            <person name="Reinhardt R."/>
            <person name="Weissenbach J."/>
            <person name="Roy S.W."/>
            <person name="Artiguenave F."/>
            <person name="Postlethwait J.H."/>
            <person name="Manak J.R."/>
            <person name="Thompson E.M."/>
            <person name="Jaillon O."/>
            <person name="Du Pasquier L."/>
            <person name="Boudinot P."/>
            <person name="Liberles D.A."/>
            <person name="Volff J.N."/>
            <person name="Philippe H."/>
            <person name="Lenhard B."/>
            <person name="Roest Crollius H."/>
            <person name="Wincker P."/>
            <person name="Chourrout D."/>
        </authorList>
    </citation>
    <scope>NUCLEOTIDE SEQUENCE [LARGE SCALE GENOMIC DNA]</scope>
</reference>
<dbReference type="Proteomes" id="UP000011014">
    <property type="component" value="Unassembled WGS sequence"/>
</dbReference>
<evidence type="ECO:0000256" key="3">
    <source>
        <dbReference type="ARBA" id="ARBA00022723"/>
    </source>
</evidence>
<evidence type="ECO:0000313" key="9">
    <source>
        <dbReference type="EMBL" id="CBY33246.1"/>
    </source>
</evidence>
<dbReference type="GO" id="GO:0014069">
    <property type="term" value="C:postsynaptic density"/>
    <property type="evidence" value="ECO:0007669"/>
    <property type="project" value="UniProtKB-SubCell"/>
</dbReference>
<evidence type="ECO:0000256" key="6">
    <source>
        <dbReference type="ARBA" id="ARBA00023288"/>
    </source>
</evidence>
<dbReference type="CDD" id="cd00051">
    <property type="entry name" value="EFh"/>
    <property type="match status" value="2"/>
</dbReference>
<dbReference type="GO" id="GO:0005509">
    <property type="term" value="F:calcium ion binding"/>
    <property type="evidence" value="ECO:0007669"/>
    <property type="project" value="InterPro"/>
</dbReference>
<dbReference type="Gene3D" id="1.10.238.10">
    <property type="entry name" value="EF-hand"/>
    <property type="match status" value="1"/>
</dbReference>
<dbReference type="SUPFAM" id="SSF47473">
    <property type="entry name" value="EF-hand"/>
    <property type="match status" value="1"/>
</dbReference>
<evidence type="ECO:0000256" key="4">
    <source>
        <dbReference type="ARBA" id="ARBA00022737"/>
    </source>
</evidence>